<dbReference type="Proteomes" id="UP000219994">
    <property type="component" value="Unassembled WGS sequence"/>
</dbReference>
<evidence type="ECO:0000313" key="2">
    <source>
        <dbReference type="Proteomes" id="UP000219994"/>
    </source>
</evidence>
<sequence length="67" mass="7688">MWTFDVTKNRVDGRGSNIAFEFRTVNNVKHLVVSAYIANDSKWINKWVLPVGGSSQPAELREQPQQR</sequence>
<accession>A0A2A6FNE2</accession>
<evidence type="ECO:0000313" key="1">
    <source>
        <dbReference type="EMBL" id="PDQ34207.1"/>
    </source>
</evidence>
<protein>
    <submittedName>
        <fullName evidence="1">Uncharacterized protein</fullName>
    </submittedName>
</protein>
<name>A0A2A6FNE2_9MICO</name>
<dbReference type="EMBL" id="NAEP01000059">
    <property type="protein sequence ID" value="PDQ34207.1"/>
    <property type="molecule type" value="Genomic_DNA"/>
</dbReference>
<organism evidence="1 2">
    <name type="scientific">Candidatus Lumbricidiphila eiseniae</name>
    <dbReference type="NCBI Taxonomy" id="1969409"/>
    <lineage>
        <taxon>Bacteria</taxon>
        <taxon>Bacillati</taxon>
        <taxon>Actinomycetota</taxon>
        <taxon>Actinomycetes</taxon>
        <taxon>Micrococcales</taxon>
        <taxon>Microbacteriaceae</taxon>
        <taxon>Candidatus Lumbricidiphila</taxon>
    </lineage>
</organism>
<comment type="caution">
    <text evidence="1">The sequence shown here is derived from an EMBL/GenBank/DDBJ whole genome shotgun (WGS) entry which is preliminary data.</text>
</comment>
<proteinExistence type="predicted"/>
<dbReference type="AlphaFoldDB" id="A0A2A6FNE2"/>
<reference evidence="2" key="1">
    <citation type="submission" date="2017-03" db="EMBL/GenBank/DDBJ databases">
        <authorList>
            <person name="Lund M.B."/>
        </authorList>
    </citation>
    <scope>NUCLEOTIDE SEQUENCE [LARGE SCALE GENOMIC DNA]</scope>
</reference>
<gene>
    <name evidence="1" type="ORF">B5766_12205</name>
</gene>